<dbReference type="EMBL" id="RKMG01000003">
    <property type="protein sequence ID" value="RPA63693.1"/>
    <property type="molecule type" value="Genomic_DNA"/>
</dbReference>
<reference evidence="2 3" key="1">
    <citation type="submission" date="2018-11" db="EMBL/GenBank/DDBJ databases">
        <title>Aerococcus sp. SJQ22, whole genome shotgun sequence.</title>
        <authorList>
            <person name="Sun L."/>
            <person name="Gao X."/>
            <person name="Chen W."/>
            <person name="Huang K."/>
        </authorList>
    </citation>
    <scope>NUCLEOTIDE SEQUENCE [LARGE SCALE GENOMIC DNA]</scope>
    <source>
        <strain evidence="2 3">SJQ22</strain>
    </source>
</reference>
<sequence>MDLTEYRKDLIFRYHRIAGKRHSDKEKERFIRSLLIDLGKNNNEVHVIETKNQNSKNVISRNIYVGDVKKADQIFATYYDTPTAHLGPYYIFNKELQEKNSLYFNLFVGLFIIGVGLLFTILYTVPQLSSNLMTMFEIILLVVFYFIFFIFLRKFAMGWPIKSNLIRNTSSIIWMLEKISENKDKTIAFAFLDNGTTNEHGLASLLKSVKANSKIFYFDSIGAEKNLYVNKNNQVESFTSQKFDDYGLYKIAPGIISNHELILMKSDLKENQLSENNFKQISDFFK</sequence>
<dbReference type="RefSeq" id="WP_123779291.1">
    <property type="nucleotide sequence ID" value="NZ_RKMG01000003.1"/>
</dbReference>
<dbReference type="AlphaFoldDB" id="A0A3N4GLB8"/>
<keyword evidence="3" id="KW-1185">Reference proteome</keyword>
<keyword evidence="1" id="KW-0472">Membrane</keyword>
<evidence type="ECO:0000256" key="1">
    <source>
        <dbReference type="SAM" id="Phobius"/>
    </source>
</evidence>
<comment type="caution">
    <text evidence="2">The sequence shown here is derived from an EMBL/GenBank/DDBJ whole genome shotgun (WGS) entry which is preliminary data.</text>
</comment>
<dbReference type="Proteomes" id="UP000273977">
    <property type="component" value="Unassembled WGS sequence"/>
</dbReference>
<proteinExistence type="predicted"/>
<accession>A0A3N4GLB8</accession>
<gene>
    <name evidence="2" type="ORF">EF384_01890</name>
</gene>
<feature type="transmembrane region" description="Helical" evidence="1">
    <location>
        <begin position="102"/>
        <end position="126"/>
    </location>
</feature>
<keyword evidence="1" id="KW-1133">Transmembrane helix</keyword>
<keyword evidence="1" id="KW-0812">Transmembrane</keyword>
<dbReference type="OrthoDB" id="1920380at2"/>
<feature type="transmembrane region" description="Helical" evidence="1">
    <location>
        <begin position="132"/>
        <end position="152"/>
    </location>
</feature>
<evidence type="ECO:0000313" key="2">
    <source>
        <dbReference type="EMBL" id="RPA63693.1"/>
    </source>
</evidence>
<name>A0A3N4GLB8_9LACT</name>
<protein>
    <submittedName>
        <fullName evidence="2">Uncharacterized protein</fullName>
    </submittedName>
</protein>
<organism evidence="2 3">
    <name type="scientific">Aerococcus agrisoli</name>
    <dbReference type="NCBI Taxonomy" id="2487350"/>
    <lineage>
        <taxon>Bacteria</taxon>
        <taxon>Bacillati</taxon>
        <taxon>Bacillota</taxon>
        <taxon>Bacilli</taxon>
        <taxon>Lactobacillales</taxon>
        <taxon>Aerococcaceae</taxon>
        <taxon>Aerococcus</taxon>
    </lineage>
</organism>
<evidence type="ECO:0000313" key="3">
    <source>
        <dbReference type="Proteomes" id="UP000273977"/>
    </source>
</evidence>